<feature type="compositionally biased region" description="Basic and acidic residues" evidence="1">
    <location>
        <begin position="50"/>
        <end position="64"/>
    </location>
</feature>
<feature type="region of interest" description="Disordered" evidence="1">
    <location>
        <begin position="38"/>
        <end position="64"/>
    </location>
</feature>
<evidence type="ECO:0000313" key="2">
    <source>
        <dbReference type="EMBL" id="SUZ81962.1"/>
    </source>
</evidence>
<gene>
    <name evidence="2" type="ORF">METZ01_LOCUS34816</name>
</gene>
<proteinExistence type="predicted"/>
<organism evidence="2">
    <name type="scientific">marine metagenome</name>
    <dbReference type="NCBI Taxonomy" id="408172"/>
    <lineage>
        <taxon>unclassified sequences</taxon>
        <taxon>metagenomes</taxon>
        <taxon>ecological metagenomes</taxon>
    </lineage>
</organism>
<evidence type="ECO:0000256" key="1">
    <source>
        <dbReference type="SAM" id="MobiDB-lite"/>
    </source>
</evidence>
<accession>A0A381QRF2</accession>
<evidence type="ECO:0008006" key="3">
    <source>
        <dbReference type="Google" id="ProtNLM"/>
    </source>
</evidence>
<dbReference type="EMBL" id="UINC01001484">
    <property type="protein sequence ID" value="SUZ81962.1"/>
    <property type="molecule type" value="Genomic_DNA"/>
</dbReference>
<name>A0A381QRF2_9ZZZZ</name>
<dbReference type="AlphaFoldDB" id="A0A381QRF2"/>
<reference evidence="2" key="1">
    <citation type="submission" date="2018-05" db="EMBL/GenBank/DDBJ databases">
        <authorList>
            <person name="Lanie J.A."/>
            <person name="Ng W.-L."/>
            <person name="Kazmierczak K.M."/>
            <person name="Andrzejewski T.M."/>
            <person name="Davidsen T.M."/>
            <person name="Wayne K.J."/>
            <person name="Tettelin H."/>
            <person name="Glass J.I."/>
            <person name="Rusch D."/>
            <person name="Podicherti R."/>
            <person name="Tsui H.-C.T."/>
            <person name="Winkler M.E."/>
        </authorList>
    </citation>
    <scope>NUCLEOTIDE SEQUENCE</scope>
</reference>
<sequence length="476" mass="52734">MIARMPSTCWIQQLVRSVLVFCILILVNAALLARQIDPQRPGPTNSTVSKPERRSLNEEQGHVVSEGDRLRVKVRFLAGYGHDSAQASLGLEKQGRVGYAIVNLSGSISERLSYVFEINPITETSALPACGEKNFFFPNSPDAIGPTVGCDPDGRTRVDDYRFIALDLVNQQGALRQAYLSYEPGFTKVKFGRFMLPIGFHWEDAGSFTSKDATHIQRINAESNFGTVISLVAGEDSGRDTPLATLNLAGFLGDGNRQSDYDYFYFLNPDLDTNSALTVLLSGAFAPYPGIEVRGAVKRGFSGSKVERLPNYFASKRHDSAVVLSARYSPVRFLTTFGEWASYTWGPTETSAQMLGFDTAPIKKSGYYVGIDSFIPVTENLKIGTVITREELSRDDSLIKYLSEQDLLKVSMGKKERSTVFRMYADFGEVVTLAFYRNLMSNPFPWVSGIDPIDGPRAFTGRGTDKWGLVVRFNLE</sequence>
<protein>
    <recommendedName>
        <fullName evidence="3">TonB-dependent receptor-like beta-barrel domain-containing protein</fullName>
    </recommendedName>
</protein>